<dbReference type="SUPFAM" id="SSF75304">
    <property type="entry name" value="Amidase signature (AS) enzymes"/>
    <property type="match status" value="1"/>
</dbReference>
<accession>A0A8H8DHH3</accession>
<dbReference type="AlphaFoldDB" id="A0A8H8DHH3"/>
<evidence type="ECO:0000313" key="2">
    <source>
        <dbReference type="Proteomes" id="UP000673691"/>
    </source>
</evidence>
<comment type="caution">
    <text evidence="1">The sequence shown here is derived from an EMBL/GenBank/DDBJ whole genome shotgun (WGS) entry which is preliminary data.</text>
</comment>
<keyword evidence="2" id="KW-1185">Reference proteome</keyword>
<organism evidence="1 2">
    <name type="scientific">Olpidium bornovanus</name>
    <dbReference type="NCBI Taxonomy" id="278681"/>
    <lineage>
        <taxon>Eukaryota</taxon>
        <taxon>Fungi</taxon>
        <taxon>Fungi incertae sedis</taxon>
        <taxon>Olpidiomycota</taxon>
        <taxon>Olpidiomycotina</taxon>
        <taxon>Olpidiomycetes</taxon>
        <taxon>Olpidiales</taxon>
        <taxon>Olpidiaceae</taxon>
        <taxon>Olpidium</taxon>
    </lineage>
</organism>
<dbReference type="Proteomes" id="UP000673691">
    <property type="component" value="Unassembled WGS sequence"/>
</dbReference>
<gene>
    <name evidence="1" type="ORF">BJ554DRAFT_1352</name>
</gene>
<proteinExistence type="predicted"/>
<sequence length="138" mass="15404">RDYHRQLKEGTISCEAVVGFYLSQIEKSRHLNAFTAVFKEEALQRAVMLDAQRAEGKPMGKLHVPCRSSSDLPGSRLRAAESTDYTCATRVAPTPLPSSAHFPHAPRTRGLCAEQARGSVREVEKRDLHGELQYNVEK</sequence>
<evidence type="ECO:0000313" key="1">
    <source>
        <dbReference type="EMBL" id="KAG5458423.1"/>
    </source>
</evidence>
<dbReference type="InterPro" id="IPR036928">
    <property type="entry name" value="AS_sf"/>
</dbReference>
<dbReference type="OrthoDB" id="566138at2759"/>
<feature type="non-terminal residue" evidence="1">
    <location>
        <position position="1"/>
    </location>
</feature>
<dbReference type="EMBL" id="JAEFCI010008502">
    <property type="protein sequence ID" value="KAG5458423.1"/>
    <property type="molecule type" value="Genomic_DNA"/>
</dbReference>
<name>A0A8H8DHH3_9FUNG</name>
<protein>
    <submittedName>
        <fullName evidence="1">Uncharacterized protein</fullName>
    </submittedName>
</protein>
<reference evidence="1 2" key="1">
    <citation type="journal article" name="Sci. Rep.">
        <title>Genome-scale phylogenetic analyses confirm Olpidium as the closest living zoosporic fungus to the non-flagellated, terrestrial fungi.</title>
        <authorList>
            <person name="Chang Y."/>
            <person name="Rochon D."/>
            <person name="Sekimoto S."/>
            <person name="Wang Y."/>
            <person name="Chovatia M."/>
            <person name="Sandor L."/>
            <person name="Salamov A."/>
            <person name="Grigoriev I.V."/>
            <person name="Stajich J.E."/>
            <person name="Spatafora J.W."/>
        </authorList>
    </citation>
    <scope>NUCLEOTIDE SEQUENCE [LARGE SCALE GENOMIC DNA]</scope>
    <source>
        <strain evidence="1">S191</strain>
    </source>
</reference>
<dbReference type="Gene3D" id="3.90.1300.10">
    <property type="entry name" value="Amidase signature (AS) domain"/>
    <property type="match status" value="1"/>
</dbReference>